<comment type="subcellular location">
    <subcellularLocation>
        <location evidence="2">Cytoplasm</location>
    </subcellularLocation>
</comment>
<feature type="compositionally biased region" description="Basic and acidic residues" evidence="13">
    <location>
        <begin position="556"/>
        <end position="573"/>
    </location>
</feature>
<dbReference type="Proteomes" id="UP000625711">
    <property type="component" value="Unassembled WGS sequence"/>
</dbReference>
<dbReference type="GO" id="GO:0061630">
    <property type="term" value="F:ubiquitin protein ligase activity"/>
    <property type="evidence" value="ECO:0007669"/>
    <property type="project" value="UniProtKB-EC"/>
</dbReference>
<evidence type="ECO:0000313" key="15">
    <source>
        <dbReference type="EMBL" id="KAF7286466.1"/>
    </source>
</evidence>
<dbReference type="Pfam" id="PF23202">
    <property type="entry name" value="PAH_ZNF598"/>
    <property type="match status" value="1"/>
</dbReference>
<dbReference type="InterPro" id="IPR013087">
    <property type="entry name" value="Znf_C2H2_type"/>
</dbReference>
<evidence type="ECO:0000256" key="13">
    <source>
        <dbReference type="SAM" id="MobiDB-lite"/>
    </source>
</evidence>
<dbReference type="PANTHER" id="PTHR22938">
    <property type="entry name" value="ZINC FINGER PROTEIN 598"/>
    <property type="match status" value="1"/>
</dbReference>
<organism evidence="15 16">
    <name type="scientific">Rhynchophorus ferrugineus</name>
    <name type="common">Red palm weevil</name>
    <name type="synonym">Curculio ferrugineus</name>
    <dbReference type="NCBI Taxonomy" id="354439"/>
    <lineage>
        <taxon>Eukaryota</taxon>
        <taxon>Metazoa</taxon>
        <taxon>Ecdysozoa</taxon>
        <taxon>Arthropoda</taxon>
        <taxon>Hexapoda</taxon>
        <taxon>Insecta</taxon>
        <taxon>Pterygota</taxon>
        <taxon>Neoptera</taxon>
        <taxon>Endopterygota</taxon>
        <taxon>Coleoptera</taxon>
        <taxon>Polyphaga</taxon>
        <taxon>Cucujiformia</taxon>
        <taxon>Curculionidae</taxon>
        <taxon>Dryophthorinae</taxon>
        <taxon>Rhynchophorus</taxon>
    </lineage>
</organism>
<dbReference type="GO" id="GO:0008270">
    <property type="term" value="F:zinc ion binding"/>
    <property type="evidence" value="ECO:0007669"/>
    <property type="project" value="UniProtKB-KW"/>
</dbReference>
<evidence type="ECO:0000256" key="2">
    <source>
        <dbReference type="ARBA" id="ARBA00004496"/>
    </source>
</evidence>
<dbReference type="InterPro" id="IPR001841">
    <property type="entry name" value="Znf_RING"/>
</dbReference>
<evidence type="ECO:0000256" key="12">
    <source>
        <dbReference type="PROSITE-ProRule" id="PRU00175"/>
    </source>
</evidence>
<dbReference type="EMBL" id="JAACXV010000025">
    <property type="protein sequence ID" value="KAF7286466.1"/>
    <property type="molecule type" value="Genomic_DNA"/>
</dbReference>
<keyword evidence="16" id="KW-1185">Reference proteome</keyword>
<feature type="domain" description="RING-type" evidence="14">
    <location>
        <begin position="16"/>
        <end position="56"/>
    </location>
</feature>
<dbReference type="PANTHER" id="PTHR22938:SF0">
    <property type="entry name" value="E3 UBIQUITIN-PROTEIN LIGASE ZNF598"/>
    <property type="match status" value="1"/>
</dbReference>
<dbReference type="EC" id="2.3.2.27" evidence="4"/>
<dbReference type="Gene3D" id="3.30.40.10">
    <property type="entry name" value="Zinc/RING finger domain, C3HC4 (zinc finger)"/>
    <property type="match status" value="1"/>
</dbReference>
<dbReference type="GO" id="GO:0043022">
    <property type="term" value="F:ribosome binding"/>
    <property type="evidence" value="ECO:0007669"/>
    <property type="project" value="TreeGrafter"/>
</dbReference>
<feature type="compositionally biased region" description="Polar residues" evidence="13">
    <location>
        <begin position="515"/>
        <end position="534"/>
    </location>
</feature>
<reference evidence="15" key="1">
    <citation type="submission" date="2020-08" db="EMBL/GenBank/DDBJ databases">
        <title>Genome sequencing and assembly of the red palm weevil Rhynchophorus ferrugineus.</title>
        <authorList>
            <person name="Dias G.B."/>
            <person name="Bergman C.M."/>
            <person name="Manee M."/>
        </authorList>
    </citation>
    <scope>NUCLEOTIDE SEQUENCE</scope>
    <source>
        <strain evidence="15">AA-2017</strain>
        <tissue evidence="15">Whole larva</tissue>
    </source>
</reference>
<accession>A0A834MKG2</accession>
<evidence type="ECO:0000259" key="14">
    <source>
        <dbReference type="PROSITE" id="PS50089"/>
    </source>
</evidence>
<keyword evidence="9 12" id="KW-0863">Zinc-finger</keyword>
<feature type="region of interest" description="Disordered" evidence="13">
    <location>
        <begin position="270"/>
        <end position="307"/>
    </location>
</feature>
<feature type="compositionally biased region" description="Polar residues" evidence="13">
    <location>
        <begin position="542"/>
        <end position="555"/>
    </location>
</feature>
<dbReference type="InterPro" id="IPR041888">
    <property type="entry name" value="RING-HC_ZNF598/HEL2"/>
</dbReference>
<evidence type="ECO:0000256" key="3">
    <source>
        <dbReference type="ARBA" id="ARBA00004906"/>
    </source>
</evidence>
<dbReference type="InterPro" id="IPR044288">
    <property type="entry name" value="ZNF598/HEL2"/>
</dbReference>
<dbReference type="CDD" id="cd16615">
    <property type="entry name" value="RING-HC_ZNF598"/>
    <property type="match status" value="1"/>
</dbReference>
<evidence type="ECO:0000256" key="6">
    <source>
        <dbReference type="ARBA" id="ARBA00022553"/>
    </source>
</evidence>
<dbReference type="OrthoDB" id="3838338at2759"/>
<comment type="pathway">
    <text evidence="3">Protein modification; protein ubiquitination.</text>
</comment>
<proteinExistence type="inferred from homology"/>
<evidence type="ECO:0000256" key="8">
    <source>
        <dbReference type="ARBA" id="ARBA00022723"/>
    </source>
</evidence>
<keyword evidence="10" id="KW-0862">Zinc</keyword>
<dbReference type="SMART" id="SM00355">
    <property type="entry name" value="ZnF_C2H2"/>
    <property type="match status" value="5"/>
</dbReference>
<evidence type="ECO:0000256" key="1">
    <source>
        <dbReference type="ARBA" id="ARBA00000900"/>
    </source>
</evidence>
<comment type="similarity">
    <text evidence="11">Belongs to the ZNF598/HEL2 family.</text>
</comment>
<gene>
    <name evidence="15" type="ORF">GWI33_005106</name>
</gene>
<evidence type="ECO:0000256" key="10">
    <source>
        <dbReference type="ARBA" id="ARBA00022833"/>
    </source>
</evidence>
<comment type="caution">
    <text evidence="15">The sequence shown here is derived from an EMBL/GenBank/DDBJ whole genome shotgun (WGS) entry which is preliminary data.</text>
</comment>
<keyword evidence="8" id="KW-0479">Metal-binding</keyword>
<sequence>MSSKNTQNSTDNDNICVVCFKDVDIYSIGSCDHAVCFECSTRMRVLCKQNECPICRRDLPKVLFSKKIEPYSIIYPRFERSNLQHKRFEHRCQICEENEHKWPFKNFIMLKDHMRRDHELFYCDICSESLKIFSFERKCYTRQDLAHHRRKGDRDNTSHRGHPLCEFCDTRFMDNDDLFRHLRRNHLFCHLCDADGKYQYYATLSDLKIHFHEEHFLCEEGECKNMPLTAVFRSNIDFKAHITQEHSKSMSKSATKQARTLEFEFTLAPRPRSDNMRNKRSDRRDRCDAESTSLYNVEPGGPGGGIDSQPNVFINPLSADQFPALAGASTAGPSSLPSKNYTKFSSAAFSSNDFPSLGEPSNRASMPAVTITATPAGNSTQEVTITRTVRNQKHKENFPALAGPSKGSSSTVRLSVNSNNQQQAPKVSIQFNQKSNGVITTQITTSSPSTTQRADGFPALGRPVAVAQPQWVPSKPKKTEEPKSARVAPCPVLEPSDLNSFPSLSKGKSEKPKKTSSVTMPVSSWVNLNSMKNVSKNKRSESNGNAALAKQSNSTDLREVNYVEEKQKPEENKKQKKKKGKTNIETDHKEQVVTQNDINENEDIKSKNGLTKKRSELRVERLTNFEESSGTYPPPGFANKPHSVVKPPPGFDSSNFPSLGMTFTNSSGQSYSISPTTSENYRQPRNFQSRNQQLIKKFMEVVNDNEAIKEFKTLSDNFRKGDVSAKVYHKHCQKILGHKFDDVFPELLVLLPDIRKQQELYEVISKSAKAHLVACENCKQVIFKNELSDHYNYHRLDNHFPSLGTAQQINNNAWGK</sequence>
<keyword evidence="5" id="KW-0963">Cytoplasm</keyword>
<keyword evidence="6" id="KW-0597">Phosphoprotein</keyword>
<evidence type="ECO:0000256" key="11">
    <source>
        <dbReference type="ARBA" id="ARBA00035113"/>
    </source>
</evidence>
<evidence type="ECO:0000313" key="16">
    <source>
        <dbReference type="Proteomes" id="UP000625711"/>
    </source>
</evidence>
<dbReference type="Pfam" id="PF25447">
    <property type="entry name" value="RING_ZNF598"/>
    <property type="match status" value="1"/>
</dbReference>
<dbReference type="PROSITE" id="PS00028">
    <property type="entry name" value="ZINC_FINGER_C2H2_1"/>
    <property type="match status" value="1"/>
</dbReference>
<dbReference type="AlphaFoldDB" id="A0A834MKG2"/>
<comment type="catalytic activity">
    <reaction evidence="1">
        <text>S-ubiquitinyl-[E2 ubiquitin-conjugating enzyme]-L-cysteine + [acceptor protein]-L-lysine = [E2 ubiquitin-conjugating enzyme]-L-cysteine + N(6)-ubiquitinyl-[acceptor protein]-L-lysine.</text>
        <dbReference type="EC" id="2.3.2.27"/>
    </reaction>
</comment>
<dbReference type="InterPro" id="IPR057634">
    <property type="entry name" value="PAH_ZNF598/HEL2"/>
</dbReference>
<dbReference type="GO" id="GO:0005737">
    <property type="term" value="C:cytoplasm"/>
    <property type="evidence" value="ECO:0007669"/>
    <property type="project" value="UniProtKB-SubCell"/>
</dbReference>
<evidence type="ECO:0000256" key="4">
    <source>
        <dbReference type="ARBA" id="ARBA00012483"/>
    </source>
</evidence>
<dbReference type="PROSITE" id="PS50089">
    <property type="entry name" value="ZF_RING_2"/>
    <property type="match status" value="1"/>
</dbReference>
<dbReference type="SUPFAM" id="SSF57850">
    <property type="entry name" value="RING/U-box"/>
    <property type="match status" value="1"/>
</dbReference>
<evidence type="ECO:0000256" key="5">
    <source>
        <dbReference type="ARBA" id="ARBA00022490"/>
    </source>
</evidence>
<dbReference type="GO" id="GO:0016567">
    <property type="term" value="P:protein ubiquitination"/>
    <property type="evidence" value="ECO:0007669"/>
    <property type="project" value="TreeGrafter"/>
</dbReference>
<evidence type="ECO:0000256" key="7">
    <source>
        <dbReference type="ARBA" id="ARBA00022679"/>
    </source>
</evidence>
<protein>
    <recommendedName>
        <fullName evidence="4">RING-type E3 ubiquitin transferase</fullName>
        <ecNumber evidence="4">2.3.2.27</ecNumber>
    </recommendedName>
</protein>
<name>A0A834MKG2_RHYFE</name>
<feature type="compositionally biased region" description="Basic and acidic residues" evidence="13">
    <location>
        <begin position="271"/>
        <end position="289"/>
    </location>
</feature>
<feature type="region of interest" description="Disordered" evidence="13">
    <location>
        <begin position="465"/>
        <end position="587"/>
    </location>
</feature>
<evidence type="ECO:0000256" key="9">
    <source>
        <dbReference type="ARBA" id="ARBA00022771"/>
    </source>
</evidence>
<dbReference type="InterPro" id="IPR013083">
    <property type="entry name" value="Znf_RING/FYVE/PHD"/>
</dbReference>
<keyword evidence="7" id="KW-0808">Transferase</keyword>
<dbReference type="GO" id="GO:0072344">
    <property type="term" value="P:rescue of stalled ribosome"/>
    <property type="evidence" value="ECO:0007669"/>
    <property type="project" value="InterPro"/>
</dbReference>